<organism evidence="2 3">
    <name type="scientific">Candidatus Nealsonbacteria bacterium CG_4_10_14_0_2_um_filter_37_10</name>
    <dbReference type="NCBI Taxonomy" id="1974679"/>
    <lineage>
        <taxon>Bacteria</taxon>
        <taxon>Candidatus Nealsoniibacteriota</taxon>
    </lineage>
</organism>
<dbReference type="InterPro" id="IPR002882">
    <property type="entry name" value="CofD"/>
</dbReference>
<gene>
    <name evidence="2" type="ORF">COX89_00275</name>
</gene>
<proteinExistence type="predicted"/>
<evidence type="ECO:0000313" key="3">
    <source>
        <dbReference type="Proteomes" id="UP000231538"/>
    </source>
</evidence>
<dbReference type="InterPro" id="IPR010119">
    <property type="entry name" value="Gluconeogen_factor"/>
</dbReference>
<evidence type="ECO:0000256" key="1">
    <source>
        <dbReference type="ARBA" id="ARBA00022490"/>
    </source>
</evidence>
<dbReference type="Gene3D" id="3.40.50.10680">
    <property type="entry name" value="CofD-like domains"/>
    <property type="match status" value="1"/>
</dbReference>
<comment type="caution">
    <text evidence="2">The sequence shown here is derived from an EMBL/GenBank/DDBJ whole genome shotgun (WGS) entry which is preliminary data.</text>
</comment>
<reference evidence="3" key="1">
    <citation type="submission" date="2017-09" db="EMBL/GenBank/DDBJ databases">
        <title>Depth-based differentiation of microbial function through sediment-hosted aquifers and enrichment of novel symbionts in the deep terrestrial subsurface.</title>
        <authorList>
            <person name="Probst A.J."/>
            <person name="Ladd B."/>
            <person name="Jarett J.K."/>
            <person name="Geller-Mcgrath D.E."/>
            <person name="Sieber C.M.K."/>
            <person name="Emerson J.B."/>
            <person name="Anantharaman K."/>
            <person name="Thomas B.C."/>
            <person name="Malmstrom R."/>
            <person name="Stieglmeier M."/>
            <person name="Klingl A."/>
            <person name="Woyke T."/>
            <person name="Ryan C.M."/>
            <person name="Banfield J.F."/>
        </authorList>
    </citation>
    <scope>NUCLEOTIDE SEQUENCE [LARGE SCALE GENOMIC DNA]</scope>
</reference>
<dbReference type="SUPFAM" id="SSF142338">
    <property type="entry name" value="CofD-like"/>
    <property type="match status" value="1"/>
</dbReference>
<sequence length="120" mass="13743">MTEGIPGAIRKSKAKKVYICNLMTKHGETNSFTVTDFIKEIEKYLGGEVDYVIYNTKKPSSKRLAMYKKQHPELLDLVKFDQEIIDDKKFIGTDLLLPSGPIVHHPDKLAKIILKLCRPR</sequence>
<dbReference type="Pfam" id="PF01933">
    <property type="entry name" value="CofD"/>
    <property type="match status" value="1"/>
</dbReference>
<dbReference type="InterPro" id="IPR038136">
    <property type="entry name" value="CofD-like_dom_sf"/>
</dbReference>
<dbReference type="EMBL" id="PFPC01000007">
    <property type="protein sequence ID" value="PIZ89673.1"/>
    <property type="molecule type" value="Genomic_DNA"/>
</dbReference>
<accession>A0A2M7V0D8</accession>
<protein>
    <submittedName>
        <fullName evidence="2">Uncharacterized protein</fullName>
    </submittedName>
</protein>
<keyword evidence="1" id="KW-0963">Cytoplasm</keyword>
<evidence type="ECO:0000313" key="2">
    <source>
        <dbReference type="EMBL" id="PIZ89673.1"/>
    </source>
</evidence>
<dbReference type="AlphaFoldDB" id="A0A2M7V0D8"/>
<dbReference type="Proteomes" id="UP000231538">
    <property type="component" value="Unassembled WGS sequence"/>
</dbReference>
<dbReference type="PANTHER" id="PTHR30135:SF3">
    <property type="entry name" value="GLUCONEOGENESIS FACTOR-RELATED"/>
    <property type="match status" value="1"/>
</dbReference>
<dbReference type="GO" id="GO:0043743">
    <property type="term" value="F:LPPG:FO 2-phospho-L-lactate transferase activity"/>
    <property type="evidence" value="ECO:0007669"/>
    <property type="project" value="InterPro"/>
</dbReference>
<dbReference type="PANTHER" id="PTHR30135">
    <property type="entry name" value="UNCHARACTERIZED PROTEIN YVCK-RELATED"/>
    <property type="match status" value="1"/>
</dbReference>
<name>A0A2M7V0D8_9BACT</name>